<name>A0A377PSS6_9HELI</name>
<dbReference type="InterPro" id="IPR037143">
    <property type="entry name" value="4-PPantetheinyl_Trfase_dom_sf"/>
</dbReference>
<keyword evidence="5 8" id="KW-0460">Magnesium</keyword>
<dbReference type="InterPro" id="IPR008278">
    <property type="entry name" value="4-PPantetheinyl_Trfase_dom"/>
</dbReference>
<comment type="similarity">
    <text evidence="8">Belongs to the P-Pant transferase superfamily. AcpS family.</text>
</comment>
<keyword evidence="8" id="KW-0963">Cytoplasm</keyword>
<comment type="function">
    <text evidence="8">Transfers the 4'-phosphopantetheine moiety from coenzyme A to a Ser of acyl-carrier-protein.</text>
</comment>
<evidence type="ECO:0000256" key="4">
    <source>
        <dbReference type="ARBA" id="ARBA00022832"/>
    </source>
</evidence>
<dbReference type="GO" id="GO:0005737">
    <property type="term" value="C:cytoplasm"/>
    <property type="evidence" value="ECO:0007669"/>
    <property type="project" value="UniProtKB-SubCell"/>
</dbReference>
<feature type="binding site" evidence="8">
    <location>
        <position position="103"/>
    </location>
    <ligand>
        <name>Mg(2+)</name>
        <dbReference type="ChEBI" id="CHEBI:18420"/>
    </ligand>
</feature>
<dbReference type="OrthoDB" id="517356at2"/>
<reference evidence="10 13" key="2">
    <citation type="submission" date="2018-06" db="EMBL/GenBank/DDBJ databases">
        <authorList>
            <consortium name="Pathogen Informatics"/>
            <person name="Doyle S."/>
        </authorList>
    </citation>
    <scope>NUCLEOTIDE SEQUENCE [LARGE SCALE GENOMIC DNA]</scope>
    <source>
        <strain evidence="10 13">NCTC12714</strain>
    </source>
</reference>
<dbReference type="EC" id="2.7.8.7" evidence="8"/>
<dbReference type="NCBIfam" id="TIGR00516">
    <property type="entry name" value="acpS"/>
    <property type="match status" value="1"/>
</dbReference>
<dbReference type="AlphaFoldDB" id="A0A377PSS6"/>
<dbReference type="Gene3D" id="3.90.470.20">
    <property type="entry name" value="4'-phosphopantetheinyl transferase domain"/>
    <property type="match status" value="1"/>
</dbReference>
<dbReference type="InterPro" id="IPR004568">
    <property type="entry name" value="Ppantetheine-prot_Trfase_dom"/>
</dbReference>
<dbReference type="Pfam" id="PF01648">
    <property type="entry name" value="ACPS"/>
    <property type="match status" value="1"/>
</dbReference>
<dbReference type="Proteomes" id="UP000255139">
    <property type="component" value="Unassembled WGS sequence"/>
</dbReference>
<dbReference type="HAMAP" id="MF_00101">
    <property type="entry name" value="AcpS"/>
    <property type="match status" value="1"/>
</dbReference>
<evidence type="ECO:0000256" key="7">
    <source>
        <dbReference type="ARBA" id="ARBA00023160"/>
    </source>
</evidence>
<evidence type="ECO:0000256" key="3">
    <source>
        <dbReference type="ARBA" id="ARBA00022723"/>
    </source>
</evidence>
<evidence type="ECO:0000313" key="10">
    <source>
        <dbReference type="EMBL" id="STQ85424.1"/>
    </source>
</evidence>
<comment type="subcellular location">
    <subcellularLocation>
        <location evidence="8">Cytoplasm</location>
    </subcellularLocation>
</comment>
<evidence type="ECO:0000256" key="8">
    <source>
        <dbReference type="HAMAP-Rule" id="MF_00101"/>
    </source>
</evidence>
<proteinExistence type="inferred from homology"/>
<evidence type="ECO:0000259" key="9">
    <source>
        <dbReference type="Pfam" id="PF01648"/>
    </source>
</evidence>
<evidence type="ECO:0000313" key="12">
    <source>
        <dbReference type="Proteomes" id="UP000029922"/>
    </source>
</evidence>
<feature type="binding site" evidence="8">
    <location>
        <position position="8"/>
    </location>
    <ligand>
        <name>Mg(2+)</name>
        <dbReference type="ChEBI" id="CHEBI:18420"/>
    </ligand>
</feature>
<dbReference type="InterPro" id="IPR002582">
    <property type="entry name" value="ACPS"/>
</dbReference>
<feature type="domain" description="4'-phosphopantetheinyl transferase" evidence="9">
    <location>
        <begin position="92"/>
        <end position="170"/>
    </location>
</feature>
<evidence type="ECO:0000313" key="11">
    <source>
        <dbReference type="EMBL" id="TLD99011.1"/>
    </source>
</evidence>
<comment type="cofactor">
    <cofactor evidence="8">
        <name>Mg(2+)</name>
        <dbReference type="ChEBI" id="CHEBI:18420"/>
    </cofactor>
</comment>
<keyword evidence="1 8" id="KW-0444">Lipid biosynthesis</keyword>
<evidence type="ECO:0000313" key="13">
    <source>
        <dbReference type="Proteomes" id="UP000255139"/>
    </source>
</evidence>
<dbReference type="NCBIfam" id="TIGR00556">
    <property type="entry name" value="pantethn_trn"/>
    <property type="match status" value="1"/>
</dbReference>
<comment type="catalytic activity">
    <reaction evidence="8">
        <text>apo-[ACP] + CoA = holo-[ACP] + adenosine 3',5'-bisphosphate + H(+)</text>
        <dbReference type="Rhea" id="RHEA:12068"/>
        <dbReference type="Rhea" id="RHEA-COMP:9685"/>
        <dbReference type="Rhea" id="RHEA-COMP:9690"/>
        <dbReference type="ChEBI" id="CHEBI:15378"/>
        <dbReference type="ChEBI" id="CHEBI:29999"/>
        <dbReference type="ChEBI" id="CHEBI:57287"/>
        <dbReference type="ChEBI" id="CHEBI:58343"/>
        <dbReference type="ChEBI" id="CHEBI:64479"/>
        <dbReference type="EC" id="2.7.8.7"/>
    </reaction>
</comment>
<dbReference type="GO" id="GO:0006633">
    <property type="term" value="P:fatty acid biosynthetic process"/>
    <property type="evidence" value="ECO:0007669"/>
    <property type="project" value="UniProtKB-UniRule"/>
</dbReference>
<evidence type="ECO:0000256" key="2">
    <source>
        <dbReference type="ARBA" id="ARBA00022679"/>
    </source>
</evidence>
<dbReference type="RefSeq" id="WP_034557262.1">
    <property type="nucleotide sequence ID" value="NZ_FZML01000017.1"/>
</dbReference>
<gene>
    <name evidence="8 10" type="primary">acpS</name>
    <name evidence="11" type="ORF">LS73_007865</name>
    <name evidence="10" type="ORF">NCTC12714_00209</name>
</gene>
<dbReference type="EMBL" id="UGJE01000002">
    <property type="protein sequence ID" value="STQ85424.1"/>
    <property type="molecule type" value="Genomic_DNA"/>
</dbReference>
<evidence type="ECO:0000256" key="5">
    <source>
        <dbReference type="ARBA" id="ARBA00022842"/>
    </source>
</evidence>
<sequence>MNIEVGTDIASIERMEKVINRHGFFFLKRFLLPSEIIMLNTRLDSKPSLILDNMGNTRLRVFDKTNLAYYEEYVSSTLWDLERDFRVGDYKLSSITAFWSLKEALSKAFGVGIGSLLGFYDICIYKDSLNKPYVALSLESKMNLETNNKYEIKQISASISHDSGFAIAVCAITYS</sequence>
<reference evidence="11 12" key="1">
    <citation type="journal article" date="2014" name="Genome Announc.">
        <title>Draft genome sequences of eight enterohepatic helicobacter species isolated from both laboratory and wild rodents.</title>
        <authorList>
            <person name="Sheh A."/>
            <person name="Shen Z."/>
            <person name="Fox J.G."/>
        </authorList>
    </citation>
    <scope>NUCLEOTIDE SEQUENCE [LARGE SCALE GENOMIC DNA]</scope>
    <source>
        <strain evidence="11 12">ST1</strain>
    </source>
</reference>
<protein>
    <recommendedName>
        <fullName evidence="8">Holo-[acyl-carrier-protein] synthase</fullName>
        <shortName evidence="8">Holo-ACP synthase</shortName>
        <ecNumber evidence="8">2.7.8.7</ecNumber>
    </recommendedName>
    <alternativeName>
        <fullName evidence="8">4'-phosphopantetheinyl transferase AcpS</fullName>
    </alternativeName>
</protein>
<dbReference type="EMBL" id="JRPD02000021">
    <property type="protein sequence ID" value="TLD99011.1"/>
    <property type="molecule type" value="Genomic_DNA"/>
</dbReference>
<dbReference type="STRING" id="216.LS73_03015"/>
<dbReference type="GO" id="GO:0000287">
    <property type="term" value="F:magnesium ion binding"/>
    <property type="evidence" value="ECO:0007669"/>
    <property type="project" value="UniProtKB-UniRule"/>
</dbReference>
<keyword evidence="2 8" id="KW-0808">Transferase</keyword>
<dbReference type="Proteomes" id="UP000029922">
    <property type="component" value="Unassembled WGS sequence"/>
</dbReference>
<dbReference type="GO" id="GO:0008897">
    <property type="term" value="F:holo-[acyl-carrier-protein] synthase activity"/>
    <property type="evidence" value="ECO:0007669"/>
    <property type="project" value="UniProtKB-UniRule"/>
</dbReference>
<dbReference type="SUPFAM" id="SSF56214">
    <property type="entry name" value="4'-phosphopantetheinyl transferase"/>
    <property type="match status" value="1"/>
</dbReference>
<keyword evidence="3 8" id="KW-0479">Metal-binding</keyword>
<keyword evidence="4 8" id="KW-0276">Fatty acid metabolism</keyword>
<evidence type="ECO:0000256" key="6">
    <source>
        <dbReference type="ARBA" id="ARBA00023098"/>
    </source>
</evidence>
<keyword evidence="7 8" id="KW-0275">Fatty acid biosynthesis</keyword>
<keyword evidence="6 8" id="KW-0443">Lipid metabolism</keyword>
<organism evidence="10 13">
    <name type="scientific">Helicobacter muridarum</name>
    <dbReference type="NCBI Taxonomy" id="216"/>
    <lineage>
        <taxon>Bacteria</taxon>
        <taxon>Pseudomonadati</taxon>
        <taxon>Campylobacterota</taxon>
        <taxon>Epsilonproteobacteria</taxon>
        <taxon>Campylobacterales</taxon>
        <taxon>Helicobacteraceae</taxon>
        <taxon>Helicobacter</taxon>
    </lineage>
</organism>
<evidence type="ECO:0000256" key="1">
    <source>
        <dbReference type="ARBA" id="ARBA00022516"/>
    </source>
</evidence>
<accession>A0A377PSS6</accession>
<keyword evidence="13" id="KW-1185">Reference proteome</keyword>